<dbReference type="AlphaFoldDB" id="A0AAD5N9Z3"/>
<keyword evidence="3" id="KW-1185">Reference proteome</keyword>
<comment type="caution">
    <text evidence="2">The sequence shown here is derived from an EMBL/GenBank/DDBJ whole genome shotgun (WGS) entry which is preliminary data.</text>
</comment>
<feature type="non-terminal residue" evidence="2">
    <location>
        <position position="59"/>
    </location>
</feature>
<dbReference type="EMBL" id="JAHQIW010005327">
    <property type="protein sequence ID" value="KAJ1365692.1"/>
    <property type="molecule type" value="Genomic_DNA"/>
</dbReference>
<feature type="region of interest" description="Disordered" evidence="1">
    <location>
        <begin position="26"/>
        <end position="59"/>
    </location>
</feature>
<protein>
    <submittedName>
        <fullName evidence="2">Uncharacterized protein</fullName>
    </submittedName>
</protein>
<feature type="compositionally biased region" description="Acidic residues" evidence="1">
    <location>
        <begin position="49"/>
        <end position="59"/>
    </location>
</feature>
<gene>
    <name evidence="2" type="ORF">KIN20_026102</name>
</gene>
<evidence type="ECO:0000313" key="3">
    <source>
        <dbReference type="Proteomes" id="UP001196413"/>
    </source>
</evidence>
<sequence>MRDSGFSSLILWCGWDGREDVKGERRVPEAELNGQGGRKVGSRVREEINESEDVGEGGE</sequence>
<evidence type="ECO:0000313" key="2">
    <source>
        <dbReference type="EMBL" id="KAJ1365692.1"/>
    </source>
</evidence>
<organism evidence="2 3">
    <name type="scientific">Parelaphostrongylus tenuis</name>
    <name type="common">Meningeal worm</name>
    <dbReference type="NCBI Taxonomy" id="148309"/>
    <lineage>
        <taxon>Eukaryota</taxon>
        <taxon>Metazoa</taxon>
        <taxon>Ecdysozoa</taxon>
        <taxon>Nematoda</taxon>
        <taxon>Chromadorea</taxon>
        <taxon>Rhabditida</taxon>
        <taxon>Rhabditina</taxon>
        <taxon>Rhabditomorpha</taxon>
        <taxon>Strongyloidea</taxon>
        <taxon>Metastrongylidae</taxon>
        <taxon>Parelaphostrongylus</taxon>
    </lineage>
</organism>
<name>A0AAD5N9Z3_PARTN</name>
<reference evidence="2" key="1">
    <citation type="submission" date="2021-06" db="EMBL/GenBank/DDBJ databases">
        <title>Parelaphostrongylus tenuis whole genome reference sequence.</title>
        <authorList>
            <person name="Garwood T.J."/>
            <person name="Larsen P.A."/>
            <person name="Fountain-Jones N.M."/>
            <person name="Garbe J.R."/>
            <person name="Macchietto M.G."/>
            <person name="Kania S.A."/>
            <person name="Gerhold R.W."/>
            <person name="Richards J.E."/>
            <person name="Wolf T.M."/>
        </authorList>
    </citation>
    <scope>NUCLEOTIDE SEQUENCE</scope>
    <source>
        <strain evidence="2">MNPRO001-30</strain>
        <tissue evidence="2">Meninges</tissue>
    </source>
</reference>
<accession>A0AAD5N9Z3</accession>
<evidence type="ECO:0000256" key="1">
    <source>
        <dbReference type="SAM" id="MobiDB-lite"/>
    </source>
</evidence>
<dbReference type="Proteomes" id="UP001196413">
    <property type="component" value="Unassembled WGS sequence"/>
</dbReference>
<proteinExistence type="predicted"/>